<dbReference type="SUPFAM" id="SSF51735">
    <property type="entry name" value="NAD(P)-binding Rossmann-fold domains"/>
    <property type="match status" value="1"/>
</dbReference>
<dbReference type="Gene3D" id="3.40.50.720">
    <property type="entry name" value="NAD(P)-binding Rossmann-like Domain"/>
    <property type="match status" value="1"/>
</dbReference>
<accession>A0A1J5QIN5</accession>
<evidence type="ECO:0000313" key="3">
    <source>
        <dbReference type="EMBL" id="OIQ83401.1"/>
    </source>
</evidence>
<feature type="domain" description="NAD-dependent epimerase/dehydratase" evidence="1">
    <location>
        <begin position="3"/>
        <end position="215"/>
    </location>
</feature>
<dbReference type="PANTHER" id="PTHR11092:SF0">
    <property type="entry name" value="EPIMERASE FAMILY PROTEIN SDR39U1"/>
    <property type="match status" value="1"/>
</dbReference>
<dbReference type="Pfam" id="PF01370">
    <property type="entry name" value="Epimerase"/>
    <property type="match status" value="1"/>
</dbReference>
<dbReference type="NCBIfam" id="TIGR01777">
    <property type="entry name" value="yfcH"/>
    <property type="match status" value="1"/>
</dbReference>
<reference evidence="3" key="1">
    <citation type="submission" date="2016-10" db="EMBL/GenBank/DDBJ databases">
        <title>Sequence of Gallionella enrichment culture.</title>
        <authorList>
            <person name="Poehlein A."/>
            <person name="Muehling M."/>
            <person name="Daniel R."/>
        </authorList>
    </citation>
    <scope>NUCLEOTIDE SEQUENCE</scope>
</reference>
<sequence length="301" mass="31972">MDVVIAGSHGLIGQALVEHLVASGHQVVRLVRRPTERPDEIEWDPTTGRLAASALSGADAVINLAGAGVGDHRLTSTYKRTVLVSRTSTTSLLARTMATAASPPRMLLQGSAVGAYGDTGSHEVDETGPSGRTFLASVVREWEASTDVARDAGIRVAHLRTGIVLSPRGGALARMLPLLRAGIGGRLGSGRQFWSWITLEDEVRAIAHLLTSTVQGAVNLTAPNPADNAHVTRALARALRRPAVVAVPAFALTIALGEFSHEVLGSIRAVPRVLTADGFTFHHPTIEDAARWVVDRRDEQR</sequence>
<feature type="domain" description="DUF1731" evidence="2">
    <location>
        <begin position="247"/>
        <end position="292"/>
    </location>
</feature>
<comment type="caution">
    <text evidence="3">The sequence shown here is derived from an EMBL/GenBank/DDBJ whole genome shotgun (WGS) entry which is preliminary data.</text>
</comment>
<organism evidence="3">
    <name type="scientific">mine drainage metagenome</name>
    <dbReference type="NCBI Taxonomy" id="410659"/>
    <lineage>
        <taxon>unclassified sequences</taxon>
        <taxon>metagenomes</taxon>
        <taxon>ecological metagenomes</taxon>
    </lineage>
</organism>
<dbReference type="InterPro" id="IPR013549">
    <property type="entry name" value="DUF1731"/>
</dbReference>
<dbReference type="EMBL" id="MLJW01000707">
    <property type="protein sequence ID" value="OIQ83401.1"/>
    <property type="molecule type" value="Genomic_DNA"/>
</dbReference>
<dbReference type="PANTHER" id="PTHR11092">
    <property type="entry name" value="SUGAR NUCLEOTIDE EPIMERASE RELATED"/>
    <property type="match status" value="1"/>
</dbReference>
<dbReference type="InterPro" id="IPR010099">
    <property type="entry name" value="SDR39U1"/>
</dbReference>
<dbReference type="InterPro" id="IPR036291">
    <property type="entry name" value="NAD(P)-bd_dom_sf"/>
</dbReference>
<proteinExistence type="predicted"/>
<protein>
    <submittedName>
        <fullName evidence="3">Epimerase family protein</fullName>
    </submittedName>
</protein>
<gene>
    <name evidence="3" type="ORF">GALL_348090</name>
</gene>
<dbReference type="AlphaFoldDB" id="A0A1J5QIN5"/>
<name>A0A1J5QIN5_9ZZZZ</name>
<dbReference type="Pfam" id="PF08338">
    <property type="entry name" value="DUF1731"/>
    <property type="match status" value="1"/>
</dbReference>
<dbReference type="InterPro" id="IPR001509">
    <property type="entry name" value="Epimerase_deHydtase"/>
</dbReference>
<evidence type="ECO:0000259" key="2">
    <source>
        <dbReference type="Pfam" id="PF08338"/>
    </source>
</evidence>
<evidence type="ECO:0000259" key="1">
    <source>
        <dbReference type="Pfam" id="PF01370"/>
    </source>
</evidence>